<sequence>MGAMTSNMLPLGTPAPDFSLPDTVSGQQMSLRELKGQRGTLVMFICNHCPYVLHVKAELIAIARHYAELGVSTIAISANDIQNYPQDAPDKMRALMAEWGNPFAAYLYDESQTVARAYQAACTPDIYLFDADLSCVYRGRLDGSTPKNDVPLTGEDLRQALDDLLAGRPLNREQLPSIGCNIKWKPEDV</sequence>
<dbReference type="InterPro" id="IPR047262">
    <property type="entry name" value="PRX-like1"/>
</dbReference>
<dbReference type="Pfam" id="PF00578">
    <property type="entry name" value="AhpC-TSA"/>
    <property type="match status" value="1"/>
</dbReference>
<dbReference type="PROSITE" id="PS51352">
    <property type="entry name" value="THIOREDOXIN_2"/>
    <property type="match status" value="1"/>
</dbReference>
<feature type="domain" description="Thioredoxin" evidence="1">
    <location>
        <begin position="9"/>
        <end position="166"/>
    </location>
</feature>
<protein>
    <submittedName>
        <fullName evidence="2">Thioredoxin family protein</fullName>
    </submittedName>
</protein>
<dbReference type="PANTHER" id="PTHR43640:SF1">
    <property type="entry name" value="THIOREDOXIN-DEPENDENT PEROXIREDOXIN"/>
    <property type="match status" value="1"/>
</dbReference>
<comment type="caution">
    <text evidence="2">The sequence shown here is derived from an EMBL/GenBank/DDBJ whole genome shotgun (WGS) entry which is preliminary data.</text>
</comment>
<dbReference type="EMBL" id="JANIBJ010000046">
    <property type="protein sequence ID" value="MCQ8106052.1"/>
    <property type="molecule type" value="Genomic_DNA"/>
</dbReference>
<reference evidence="2 3" key="1">
    <citation type="submission" date="2022-07" db="EMBL/GenBank/DDBJ databases">
        <title>Methylomonas rivi sp. nov., Methylomonas rosea sp. nov., Methylomonas aureus sp. nov. and Methylomonas subterranea sp. nov., four novel methanotrophs isolated from a freshwater creek and the deep terrestrial subsurface.</title>
        <authorList>
            <person name="Abin C."/>
            <person name="Sankaranarayanan K."/>
            <person name="Garner C."/>
            <person name="Sindelar R."/>
            <person name="Kotary K."/>
            <person name="Garner R."/>
            <person name="Barclay S."/>
            <person name="Lawson P."/>
            <person name="Krumholz L."/>
        </authorList>
    </citation>
    <scope>NUCLEOTIDE SEQUENCE [LARGE SCALE GENOMIC DNA]</scope>
    <source>
        <strain evidence="2 3">SURF-2</strain>
    </source>
</reference>
<dbReference type="PANTHER" id="PTHR43640">
    <property type="entry name" value="OS07G0260300 PROTEIN"/>
    <property type="match status" value="1"/>
</dbReference>
<accession>A0ABT1TLR7</accession>
<proteinExistence type="predicted"/>
<dbReference type="Proteomes" id="UP001524499">
    <property type="component" value="Unassembled WGS sequence"/>
</dbReference>
<organism evidence="2 3">
    <name type="scientific">Methylomonas subterranea</name>
    <dbReference type="NCBI Taxonomy" id="2952225"/>
    <lineage>
        <taxon>Bacteria</taxon>
        <taxon>Pseudomonadati</taxon>
        <taxon>Pseudomonadota</taxon>
        <taxon>Gammaproteobacteria</taxon>
        <taxon>Methylococcales</taxon>
        <taxon>Methylococcaceae</taxon>
        <taxon>Methylomonas</taxon>
    </lineage>
</organism>
<name>A0ABT1TLR7_9GAMM</name>
<dbReference type="RefSeq" id="WP_256604105.1">
    <property type="nucleotide sequence ID" value="NZ_JANIBJ010000046.1"/>
</dbReference>
<keyword evidence="3" id="KW-1185">Reference proteome</keyword>
<dbReference type="InterPro" id="IPR013766">
    <property type="entry name" value="Thioredoxin_domain"/>
</dbReference>
<evidence type="ECO:0000259" key="1">
    <source>
        <dbReference type="PROSITE" id="PS51352"/>
    </source>
</evidence>
<dbReference type="Gene3D" id="3.40.30.10">
    <property type="entry name" value="Glutaredoxin"/>
    <property type="match status" value="1"/>
</dbReference>
<dbReference type="InterPro" id="IPR000866">
    <property type="entry name" value="AhpC/TSA"/>
</dbReference>
<dbReference type="SUPFAM" id="SSF52833">
    <property type="entry name" value="Thioredoxin-like"/>
    <property type="match status" value="1"/>
</dbReference>
<evidence type="ECO:0000313" key="3">
    <source>
        <dbReference type="Proteomes" id="UP001524499"/>
    </source>
</evidence>
<gene>
    <name evidence="2" type="ORF">NP590_18225</name>
</gene>
<dbReference type="CDD" id="cd02969">
    <property type="entry name" value="PRX_like1"/>
    <property type="match status" value="1"/>
</dbReference>
<dbReference type="InterPro" id="IPR036249">
    <property type="entry name" value="Thioredoxin-like_sf"/>
</dbReference>
<evidence type="ECO:0000313" key="2">
    <source>
        <dbReference type="EMBL" id="MCQ8106052.1"/>
    </source>
</evidence>